<dbReference type="FunFam" id="3.90.930.12:FF:000001">
    <property type="entry name" value="50S ribosomal protein L6"/>
    <property type="match status" value="1"/>
</dbReference>
<dbReference type="OrthoDB" id="9805007at2"/>
<evidence type="ECO:0000256" key="4">
    <source>
        <dbReference type="ARBA" id="ARBA00022980"/>
    </source>
</evidence>
<dbReference type="EMBL" id="FQVB01000006">
    <property type="protein sequence ID" value="SHE72705.1"/>
    <property type="molecule type" value="Genomic_DNA"/>
</dbReference>
<proteinExistence type="inferred from homology"/>
<sequence>MSRVGKNPVPIPKGVDVKLDGATITVKGPKGTLSRQLPKEIDVAVEEGRIVVRRKDDARQSRALHGLVRALVSNMVVGVSQGFTKVLEIHGVGYRADVNNNVLNLTLGYSHPINYTLPQGIQATVEKQNVIRLEGIDRELLGQTAANIRGLRPVEPYKGKGIRYADEQVRRKAGKTGKK</sequence>
<evidence type="ECO:0000256" key="5">
    <source>
        <dbReference type="ARBA" id="ARBA00023274"/>
    </source>
</evidence>
<dbReference type="HAMAP" id="MF_01365_B">
    <property type="entry name" value="Ribosomal_uL6_B"/>
    <property type="match status" value="1"/>
</dbReference>
<evidence type="ECO:0000256" key="2">
    <source>
        <dbReference type="ARBA" id="ARBA00022730"/>
    </source>
</evidence>
<reference evidence="11" key="1">
    <citation type="submission" date="2016-11" db="EMBL/GenBank/DDBJ databases">
        <authorList>
            <person name="Varghese N."/>
            <person name="Submissions S."/>
        </authorList>
    </citation>
    <scope>NUCLEOTIDE SEQUENCE [LARGE SCALE GENOMIC DNA]</scope>
    <source>
        <strain evidence="11">DSM 9756</strain>
    </source>
</reference>
<evidence type="ECO:0000256" key="3">
    <source>
        <dbReference type="ARBA" id="ARBA00022884"/>
    </source>
</evidence>
<dbReference type="GO" id="GO:0019843">
    <property type="term" value="F:rRNA binding"/>
    <property type="evidence" value="ECO:0007669"/>
    <property type="project" value="UniProtKB-UniRule"/>
</dbReference>
<evidence type="ECO:0000256" key="7">
    <source>
        <dbReference type="RuleBase" id="RU003869"/>
    </source>
</evidence>
<dbReference type="PANTHER" id="PTHR11655:SF14">
    <property type="entry name" value="LARGE RIBOSOMAL SUBUNIT PROTEIN UL6M"/>
    <property type="match status" value="1"/>
</dbReference>
<evidence type="ECO:0000256" key="6">
    <source>
        <dbReference type="HAMAP-Rule" id="MF_01365"/>
    </source>
</evidence>
<evidence type="ECO:0000313" key="11">
    <source>
        <dbReference type="Proteomes" id="UP000184076"/>
    </source>
</evidence>
<comment type="similarity">
    <text evidence="1 6 7">Belongs to the universal ribosomal protein uL6 family.</text>
</comment>
<gene>
    <name evidence="6" type="primary">rplF</name>
    <name evidence="10" type="ORF">SAMN02745206_00760</name>
</gene>
<dbReference type="AlphaFoldDB" id="A0A1M4VV01"/>
<dbReference type="PRINTS" id="PR00059">
    <property type="entry name" value="RIBOSOMALL6"/>
</dbReference>
<dbReference type="PIRSF" id="PIRSF002162">
    <property type="entry name" value="Ribosomal_L6"/>
    <property type="match status" value="1"/>
</dbReference>
<dbReference type="InterPro" id="IPR036789">
    <property type="entry name" value="Ribosomal_uL6-like_a/b-dom_sf"/>
</dbReference>
<keyword evidence="2 6" id="KW-0699">rRNA-binding</keyword>
<dbReference type="Proteomes" id="UP000184076">
    <property type="component" value="Unassembled WGS sequence"/>
</dbReference>
<evidence type="ECO:0000256" key="8">
    <source>
        <dbReference type="RuleBase" id="RU003870"/>
    </source>
</evidence>
<accession>A0A1M4VV01</accession>
<dbReference type="InterPro" id="IPR019906">
    <property type="entry name" value="Ribosomal_uL6_bac-type"/>
</dbReference>
<dbReference type="SUPFAM" id="SSF56053">
    <property type="entry name" value="Ribosomal protein L6"/>
    <property type="match status" value="2"/>
</dbReference>
<dbReference type="STRING" id="1121391.SAMN02745206_00760"/>
<keyword evidence="4 6" id="KW-0689">Ribosomal protein</keyword>
<dbReference type="FunFam" id="3.90.930.12:FF:000002">
    <property type="entry name" value="50S ribosomal protein L6"/>
    <property type="match status" value="1"/>
</dbReference>
<dbReference type="GO" id="GO:0002181">
    <property type="term" value="P:cytoplasmic translation"/>
    <property type="evidence" value="ECO:0007669"/>
    <property type="project" value="TreeGrafter"/>
</dbReference>
<feature type="domain" description="Large ribosomal subunit protein uL6 alpha-beta" evidence="9">
    <location>
        <begin position="11"/>
        <end position="82"/>
    </location>
</feature>
<feature type="domain" description="Large ribosomal subunit protein uL6 alpha-beta" evidence="9">
    <location>
        <begin position="91"/>
        <end position="164"/>
    </location>
</feature>
<protein>
    <recommendedName>
        <fullName evidence="6">Large ribosomal subunit protein uL6</fullName>
    </recommendedName>
</protein>
<evidence type="ECO:0000256" key="1">
    <source>
        <dbReference type="ARBA" id="ARBA00009356"/>
    </source>
</evidence>
<dbReference type="NCBIfam" id="TIGR03654">
    <property type="entry name" value="L6_bact"/>
    <property type="match status" value="1"/>
</dbReference>
<comment type="subunit">
    <text evidence="6">Part of the 50S ribosomal subunit.</text>
</comment>
<dbReference type="Gene3D" id="3.90.930.12">
    <property type="entry name" value="Ribosomal protein L6, alpha-beta domain"/>
    <property type="match status" value="2"/>
</dbReference>
<dbReference type="PANTHER" id="PTHR11655">
    <property type="entry name" value="60S/50S RIBOSOMAL PROTEIN L6/L9"/>
    <property type="match status" value="1"/>
</dbReference>
<dbReference type="GO" id="GO:0022625">
    <property type="term" value="C:cytosolic large ribosomal subunit"/>
    <property type="evidence" value="ECO:0007669"/>
    <property type="project" value="UniProtKB-UniRule"/>
</dbReference>
<dbReference type="GO" id="GO:0003735">
    <property type="term" value="F:structural constituent of ribosome"/>
    <property type="evidence" value="ECO:0007669"/>
    <property type="project" value="UniProtKB-UniRule"/>
</dbReference>
<evidence type="ECO:0000259" key="9">
    <source>
        <dbReference type="Pfam" id="PF00347"/>
    </source>
</evidence>
<dbReference type="Pfam" id="PF00347">
    <property type="entry name" value="Ribosomal_L6"/>
    <property type="match status" value="2"/>
</dbReference>
<organism evidence="10 11">
    <name type="scientific">Desulfacinum infernum DSM 9756</name>
    <dbReference type="NCBI Taxonomy" id="1121391"/>
    <lineage>
        <taxon>Bacteria</taxon>
        <taxon>Pseudomonadati</taxon>
        <taxon>Thermodesulfobacteriota</taxon>
        <taxon>Syntrophobacteria</taxon>
        <taxon>Syntrophobacterales</taxon>
        <taxon>Syntrophobacteraceae</taxon>
        <taxon>Desulfacinum</taxon>
    </lineage>
</organism>
<name>A0A1M4VV01_9BACT</name>
<keyword evidence="3 6" id="KW-0694">RNA-binding</keyword>
<evidence type="ECO:0000313" key="10">
    <source>
        <dbReference type="EMBL" id="SHE72705.1"/>
    </source>
</evidence>
<dbReference type="InterPro" id="IPR020040">
    <property type="entry name" value="Ribosomal_uL6_a/b-dom"/>
</dbReference>
<dbReference type="InterPro" id="IPR000702">
    <property type="entry name" value="Ribosomal_uL6-like"/>
</dbReference>
<comment type="function">
    <text evidence="6 8">This protein binds to the 23S rRNA, and is important in its secondary structure. It is located near the subunit interface in the base of the L7/L12 stalk, and near the tRNA binding site of the peptidyltransferase center.</text>
</comment>
<dbReference type="RefSeq" id="WP_073037092.1">
    <property type="nucleotide sequence ID" value="NZ_FQVB01000006.1"/>
</dbReference>
<keyword evidence="5 6" id="KW-0687">Ribonucleoprotein</keyword>
<keyword evidence="11" id="KW-1185">Reference proteome</keyword>